<comment type="caution">
    <text evidence="3">The sequence shown here is derived from an EMBL/GenBank/DDBJ whole genome shotgun (WGS) entry which is preliminary data.</text>
</comment>
<feature type="domain" description="23S rRNA (guanine(745)-N(1))-methyltransferase N-terminal" evidence="2">
    <location>
        <begin position="10"/>
        <end position="44"/>
    </location>
</feature>
<dbReference type="InterPro" id="IPR029063">
    <property type="entry name" value="SAM-dependent_MTases_sf"/>
</dbReference>
<keyword evidence="4" id="KW-1185">Reference proteome</keyword>
<accession>A0ABP8NXM6</accession>
<dbReference type="RefSeq" id="WP_345344137.1">
    <property type="nucleotide sequence ID" value="NZ_BAABFB010000030.1"/>
</dbReference>
<dbReference type="EMBL" id="BAABFB010000030">
    <property type="protein sequence ID" value="GAA4477328.1"/>
    <property type="molecule type" value="Genomic_DNA"/>
</dbReference>
<gene>
    <name evidence="3" type="ORF">GCM10023094_19370</name>
</gene>
<dbReference type="SUPFAM" id="SSF53335">
    <property type="entry name" value="S-adenosyl-L-methionine-dependent methyltransferases"/>
    <property type="match status" value="1"/>
</dbReference>
<protein>
    <submittedName>
        <fullName evidence="3">Methyltransferase domain-containing protein</fullName>
    </submittedName>
</protein>
<dbReference type="InterPro" id="IPR041698">
    <property type="entry name" value="Methyltransf_25"/>
</dbReference>
<dbReference type="CDD" id="cd02440">
    <property type="entry name" value="AdoMet_MTases"/>
    <property type="match status" value="1"/>
</dbReference>
<name>A0ABP8NXM6_9NOCA</name>
<dbReference type="GO" id="GO:0008168">
    <property type="term" value="F:methyltransferase activity"/>
    <property type="evidence" value="ECO:0007669"/>
    <property type="project" value="UniProtKB-KW"/>
</dbReference>
<dbReference type="Pfam" id="PF13649">
    <property type="entry name" value="Methyltransf_25"/>
    <property type="match status" value="1"/>
</dbReference>
<dbReference type="Pfam" id="PF21302">
    <property type="entry name" value="Zn_ribbon_RlmA"/>
    <property type="match status" value="1"/>
</dbReference>
<dbReference type="GO" id="GO:0032259">
    <property type="term" value="P:methylation"/>
    <property type="evidence" value="ECO:0007669"/>
    <property type="project" value="UniProtKB-KW"/>
</dbReference>
<sequence>MLTDVLDLLACPHCGGDLDESEGALLCGRGHSFDIARQGYVSLLSGASKITGDSAEMIAARATFLDGGHFDPLRAAVAEATAADAAGVPDPAVLEVGAGTGHYLATVLDALPGARGLGVDVSKAAARRLARSHPRAAAVVADIWTQLPVRDHAVSHALSIFAPRNAVELWRVLRADGELVVLTPTTRHLHELVDLLSLVRVDENKTARLGASLGGHFDRVARVGVEYPMALTRTQVDQLVAMGPSARHLGEQARAQAIAALPDTVTVTASVTVSRYRPLRQVPIAAR</sequence>
<proteinExistence type="predicted"/>
<dbReference type="InterPro" id="IPR048647">
    <property type="entry name" value="RlmA_N"/>
</dbReference>
<organism evidence="3 4">
    <name type="scientific">Rhodococcus olei</name>
    <dbReference type="NCBI Taxonomy" id="2161675"/>
    <lineage>
        <taxon>Bacteria</taxon>
        <taxon>Bacillati</taxon>
        <taxon>Actinomycetota</taxon>
        <taxon>Actinomycetes</taxon>
        <taxon>Mycobacteriales</taxon>
        <taxon>Nocardiaceae</taxon>
        <taxon>Rhodococcus</taxon>
    </lineage>
</organism>
<dbReference type="Proteomes" id="UP001501183">
    <property type="component" value="Unassembled WGS sequence"/>
</dbReference>
<keyword evidence="3" id="KW-0489">Methyltransferase</keyword>
<dbReference type="Gene3D" id="3.40.50.150">
    <property type="entry name" value="Vaccinia Virus protein VP39"/>
    <property type="match status" value="1"/>
</dbReference>
<reference evidence="4" key="1">
    <citation type="journal article" date="2019" name="Int. J. Syst. Evol. Microbiol.">
        <title>The Global Catalogue of Microorganisms (GCM) 10K type strain sequencing project: providing services to taxonomists for standard genome sequencing and annotation.</title>
        <authorList>
            <consortium name="The Broad Institute Genomics Platform"/>
            <consortium name="The Broad Institute Genome Sequencing Center for Infectious Disease"/>
            <person name="Wu L."/>
            <person name="Ma J."/>
        </authorList>
    </citation>
    <scope>NUCLEOTIDE SEQUENCE [LARGE SCALE GENOMIC DNA]</scope>
    <source>
        <strain evidence="4">JCM 32206</strain>
    </source>
</reference>
<keyword evidence="3" id="KW-0808">Transferase</keyword>
<dbReference type="InterPro" id="IPR016718">
    <property type="entry name" value="rRNA_m1G-MeTrfase_A_prd"/>
</dbReference>
<evidence type="ECO:0000259" key="1">
    <source>
        <dbReference type="Pfam" id="PF13649"/>
    </source>
</evidence>
<evidence type="ECO:0000313" key="3">
    <source>
        <dbReference type="EMBL" id="GAA4477328.1"/>
    </source>
</evidence>
<evidence type="ECO:0000313" key="4">
    <source>
        <dbReference type="Proteomes" id="UP001501183"/>
    </source>
</evidence>
<dbReference type="PIRSF" id="PIRSF018249">
    <property type="entry name" value="MyrA_prd"/>
    <property type="match status" value="1"/>
</dbReference>
<evidence type="ECO:0000259" key="2">
    <source>
        <dbReference type="Pfam" id="PF21302"/>
    </source>
</evidence>
<feature type="domain" description="Methyltransferase" evidence="1">
    <location>
        <begin position="93"/>
        <end position="176"/>
    </location>
</feature>